<evidence type="ECO:0000313" key="2">
    <source>
        <dbReference type="Proteomes" id="UP000218432"/>
    </source>
</evidence>
<dbReference type="RefSeq" id="WP_269460517.1">
    <property type="nucleotide sequence ID" value="NZ_AP018113.1"/>
</dbReference>
<sequence>MTVQELEKLMRSLFDDGSLEVFGETGYSLSFVVPARSTES</sequence>
<dbReference type="AlphaFoldDB" id="A0A1Y1BUC2"/>
<evidence type="ECO:0000313" key="1">
    <source>
        <dbReference type="EMBL" id="BAX63583.1"/>
    </source>
</evidence>
<accession>A0A1Y1BUC2</accession>
<gene>
    <name evidence="1" type="ORF">BSFP_064560</name>
</gene>
<dbReference type="Proteomes" id="UP000218432">
    <property type="component" value="Chromosome 3"/>
</dbReference>
<protein>
    <submittedName>
        <fullName evidence="1">Uncharacterized protein</fullName>
    </submittedName>
</protein>
<proteinExistence type="predicted"/>
<reference evidence="1 2" key="1">
    <citation type="journal article" date="2017" name="Genome Announc.">
        <title>Complete Genome Sequence of Burkholderia stabilis FERMP-21014.</title>
        <authorList>
            <person name="Konishi K."/>
            <person name="Kumagai T."/>
            <person name="Sakasegawa S."/>
            <person name="Tamura T."/>
        </authorList>
    </citation>
    <scope>NUCLEOTIDE SEQUENCE [LARGE SCALE GENOMIC DNA]</scope>
    <source>
        <strain evidence="1 2">FERMP-21014</strain>
    </source>
</reference>
<name>A0A1Y1BUC2_9BURK</name>
<organism evidence="1 2">
    <name type="scientific">Burkholderia stabilis</name>
    <dbReference type="NCBI Taxonomy" id="95485"/>
    <lineage>
        <taxon>Bacteria</taxon>
        <taxon>Pseudomonadati</taxon>
        <taxon>Pseudomonadota</taxon>
        <taxon>Betaproteobacteria</taxon>
        <taxon>Burkholderiales</taxon>
        <taxon>Burkholderiaceae</taxon>
        <taxon>Burkholderia</taxon>
        <taxon>Burkholderia cepacia complex</taxon>
    </lineage>
</organism>
<dbReference type="EMBL" id="AP018113">
    <property type="protein sequence ID" value="BAX63583.1"/>
    <property type="molecule type" value="Genomic_DNA"/>
</dbReference>